<accession>A0A0G0YWX7</accession>
<dbReference type="Proteomes" id="UP000034516">
    <property type="component" value="Unassembled WGS sequence"/>
</dbReference>
<evidence type="ECO:0000313" key="2">
    <source>
        <dbReference type="EMBL" id="KKS41090.1"/>
    </source>
</evidence>
<protein>
    <submittedName>
        <fullName evidence="2">Phosphoesterase PA-phosphatase related protein</fullName>
    </submittedName>
</protein>
<feature type="transmembrane region" description="Helical" evidence="1">
    <location>
        <begin position="20"/>
        <end position="40"/>
    </location>
</feature>
<keyword evidence="1" id="KW-1133">Transmembrane helix</keyword>
<dbReference type="AlphaFoldDB" id="A0A0G0YWX7"/>
<feature type="transmembrane region" description="Helical" evidence="1">
    <location>
        <begin position="111"/>
        <end position="132"/>
    </location>
</feature>
<name>A0A0G0YWX7_9BACT</name>
<keyword evidence="1" id="KW-0472">Membrane</keyword>
<gene>
    <name evidence="2" type="ORF">UV02_C0033G0029</name>
</gene>
<sequence>MFLKKERSFQIKIAYLVSRIFEPFAWLALVGLAVVFSPELNGYNRVWWTAGLIFFLTGLPLLTLFLALKKSKVKDIDFTKRAERTPYILVILFYWALGLIFTWGVGGPKVIIKILLLAFIIGLVVLIVNFYYKISNHALGFTVASLLLNEFYDWRYFWLLFFIPLIFWSRYAQKKHTLGQLFLGTVLGVAGWLLWRGIN</sequence>
<feature type="transmembrane region" description="Helical" evidence="1">
    <location>
        <begin position="46"/>
        <end position="67"/>
    </location>
</feature>
<proteinExistence type="predicted"/>
<feature type="transmembrane region" description="Helical" evidence="1">
    <location>
        <begin position="177"/>
        <end position="195"/>
    </location>
</feature>
<feature type="transmembrane region" description="Helical" evidence="1">
    <location>
        <begin position="153"/>
        <end position="171"/>
    </location>
</feature>
<dbReference type="EMBL" id="LCCW01000033">
    <property type="protein sequence ID" value="KKS41090.1"/>
    <property type="molecule type" value="Genomic_DNA"/>
</dbReference>
<keyword evidence="1" id="KW-0812">Transmembrane</keyword>
<reference evidence="2 3" key="1">
    <citation type="journal article" date="2015" name="Nature">
        <title>rRNA introns, odd ribosomes, and small enigmatic genomes across a large radiation of phyla.</title>
        <authorList>
            <person name="Brown C.T."/>
            <person name="Hug L.A."/>
            <person name="Thomas B.C."/>
            <person name="Sharon I."/>
            <person name="Castelle C.J."/>
            <person name="Singh A."/>
            <person name="Wilkins M.J."/>
            <person name="Williams K.H."/>
            <person name="Banfield J.F."/>
        </authorList>
    </citation>
    <scope>NUCLEOTIDE SEQUENCE [LARGE SCALE GENOMIC DNA]</scope>
</reference>
<evidence type="ECO:0000256" key="1">
    <source>
        <dbReference type="SAM" id="Phobius"/>
    </source>
</evidence>
<comment type="caution">
    <text evidence="2">The sequence shown here is derived from an EMBL/GenBank/DDBJ whole genome shotgun (WGS) entry which is preliminary data.</text>
</comment>
<organism evidence="2 3">
    <name type="scientific">Candidatus Kuenenbacteria bacterium GW2011_GWA2_42_15</name>
    <dbReference type="NCBI Taxonomy" id="1618677"/>
    <lineage>
        <taxon>Bacteria</taxon>
        <taxon>Candidatus Kueneniibacteriota</taxon>
    </lineage>
</organism>
<feature type="transmembrane region" description="Helical" evidence="1">
    <location>
        <begin position="87"/>
        <end position="105"/>
    </location>
</feature>
<evidence type="ECO:0000313" key="3">
    <source>
        <dbReference type="Proteomes" id="UP000034516"/>
    </source>
</evidence>